<dbReference type="InterPro" id="IPR004509">
    <property type="entry name" value="Competence_ComEA_HhH"/>
</dbReference>
<sequence length="106" mass="11373">MTKLVWLKTAVAAVVATLMLTLTPLALAADAVHNTTQQISMLDINSADAVAIAEALEGVGMVKAQEIVAYRELFGNFHSIEELVEVQGIGDATVERNRGRIIIVNK</sequence>
<dbReference type="PANTHER" id="PTHR21180:SF32">
    <property type="entry name" value="ENDONUCLEASE_EXONUCLEASE_PHOSPHATASE FAMILY DOMAIN-CONTAINING PROTEIN 1"/>
    <property type="match status" value="1"/>
</dbReference>
<dbReference type="GO" id="GO:0015628">
    <property type="term" value="P:protein secretion by the type II secretion system"/>
    <property type="evidence" value="ECO:0007669"/>
    <property type="project" value="TreeGrafter"/>
</dbReference>
<gene>
    <name evidence="2" type="ORF">COA96_01160</name>
</gene>
<dbReference type="EMBL" id="NVVJ01000002">
    <property type="protein sequence ID" value="PCJ28479.1"/>
    <property type="molecule type" value="Genomic_DNA"/>
</dbReference>
<keyword evidence="1" id="KW-0732">Signal</keyword>
<name>A0A2A5BAC8_9GAMM</name>
<accession>A0A2A5BAC8</accession>
<evidence type="ECO:0000313" key="3">
    <source>
        <dbReference type="Proteomes" id="UP000218327"/>
    </source>
</evidence>
<dbReference type="Gene3D" id="1.10.150.280">
    <property type="entry name" value="AF1531-like domain"/>
    <property type="match status" value="1"/>
</dbReference>
<dbReference type="Pfam" id="PF12836">
    <property type="entry name" value="HHH_3"/>
    <property type="match status" value="1"/>
</dbReference>
<evidence type="ECO:0000256" key="1">
    <source>
        <dbReference type="SAM" id="SignalP"/>
    </source>
</evidence>
<dbReference type="GO" id="GO:0015627">
    <property type="term" value="C:type II protein secretion system complex"/>
    <property type="evidence" value="ECO:0007669"/>
    <property type="project" value="TreeGrafter"/>
</dbReference>
<dbReference type="InterPro" id="IPR010994">
    <property type="entry name" value="RuvA_2-like"/>
</dbReference>
<dbReference type="SUPFAM" id="SSF47781">
    <property type="entry name" value="RuvA domain 2-like"/>
    <property type="match status" value="1"/>
</dbReference>
<dbReference type="Proteomes" id="UP000218327">
    <property type="component" value="Unassembled WGS sequence"/>
</dbReference>
<evidence type="ECO:0000313" key="2">
    <source>
        <dbReference type="EMBL" id="PCJ28479.1"/>
    </source>
</evidence>
<dbReference type="PANTHER" id="PTHR21180">
    <property type="entry name" value="ENDONUCLEASE/EXONUCLEASE/PHOSPHATASE FAMILY DOMAIN-CONTAINING PROTEIN 1"/>
    <property type="match status" value="1"/>
</dbReference>
<feature type="signal peptide" evidence="1">
    <location>
        <begin position="1"/>
        <end position="28"/>
    </location>
</feature>
<comment type="caution">
    <text evidence="2">The sequence shown here is derived from an EMBL/GenBank/DDBJ whole genome shotgun (WGS) entry which is preliminary data.</text>
</comment>
<protein>
    <submittedName>
        <fullName evidence="2">Competence protein ComEA</fullName>
    </submittedName>
</protein>
<organism evidence="2 3">
    <name type="scientific">SAR86 cluster bacterium</name>
    <dbReference type="NCBI Taxonomy" id="2030880"/>
    <lineage>
        <taxon>Bacteria</taxon>
        <taxon>Pseudomonadati</taxon>
        <taxon>Pseudomonadota</taxon>
        <taxon>Gammaproteobacteria</taxon>
        <taxon>SAR86 cluster</taxon>
    </lineage>
</organism>
<reference evidence="3" key="1">
    <citation type="submission" date="2017-08" db="EMBL/GenBank/DDBJ databases">
        <title>A dynamic microbial community with high functional redundancy inhabits the cold, oxic subseafloor aquifer.</title>
        <authorList>
            <person name="Tully B.J."/>
            <person name="Wheat C.G."/>
            <person name="Glazer B.T."/>
            <person name="Huber J.A."/>
        </authorList>
    </citation>
    <scope>NUCLEOTIDE SEQUENCE [LARGE SCALE GENOMIC DNA]</scope>
</reference>
<dbReference type="NCBIfam" id="TIGR00426">
    <property type="entry name" value="competence protein ComEA helix-hairpin-helix repeat region"/>
    <property type="match status" value="1"/>
</dbReference>
<dbReference type="AlphaFoldDB" id="A0A2A5BAC8"/>
<dbReference type="InterPro" id="IPR051675">
    <property type="entry name" value="Endo/Exo/Phosphatase_dom_1"/>
</dbReference>
<proteinExistence type="predicted"/>
<feature type="chain" id="PRO_5012811210" evidence="1">
    <location>
        <begin position="29"/>
        <end position="106"/>
    </location>
</feature>